<dbReference type="PANTHER" id="PTHR36451:SF1">
    <property type="entry name" value="OMEGA-HYDROXY-BETA-DIHYDROMENAQUINONE-9 SULFOTRANSFERASE STF3"/>
    <property type="match status" value="1"/>
</dbReference>
<dbReference type="Gene3D" id="3.40.50.300">
    <property type="entry name" value="P-loop containing nucleotide triphosphate hydrolases"/>
    <property type="match status" value="1"/>
</dbReference>
<dbReference type="InterPro" id="IPR052736">
    <property type="entry name" value="Stf3_sulfotransferase"/>
</dbReference>
<dbReference type="InterPro" id="IPR027417">
    <property type="entry name" value="P-loop_NTPase"/>
</dbReference>
<dbReference type="EMBL" id="BAAAHH010000002">
    <property type="protein sequence ID" value="GAA0938797.1"/>
    <property type="molecule type" value="Genomic_DNA"/>
</dbReference>
<sequence length="417" mass="46455">MTLWKPVPRTAEVAAVYEAAEVDRLARPERYRLGKDAVEAVISRASRGVEDTFVDDPSVWREGLEQYLESAEKDGRLNAIGVKTAFGTAAARLRARFLMNRHLAAHPEIGERPLLPPIVIVGGWRTGTTFLFRLLATDPGFRAPFSAELGTPWRFDGASESRRAELLDALAGAQDHLQFLNPALATVHDFGPRLPEECVVAMGGDFRNWGFSSTMRLDSYSTWLDGQDLTASYVRHREILQTLDTGDGRRWVLKAPAHLPELPSLAAAFPGACIVHLHRDIVETLASGTSLFSVFRSTYSDEVDPRDVARFQTDQTELWLRRALAFRASPAASTVTTLDVSYRDLVSTPATVLKRIYEAAGVPAPDDLDGMVERHHAARPRHAKGVHHYTPAHFGLDENELRRRFADWERGRWGGAR</sequence>
<keyword evidence="2" id="KW-1185">Reference proteome</keyword>
<accession>A0ABP4ARP2</accession>
<dbReference type="RefSeq" id="WP_344236562.1">
    <property type="nucleotide sequence ID" value="NZ_BAAAHH010000002.1"/>
</dbReference>
<organism evidence="1 2">
    <name type="scientific">Actinocorallia libanotica</name>
    <dbReference type="NCBI Taxonomy" id="46162"/>
    <lineage>
        <taxon>Bacteria</taxon>
        <taxon>Bacillati</taxon>
        <taxon>Actinomycetota</taxon>
        <taxon>Actinomycetes</taxon>
        <taxon>Streptosporangiales</taxon>
        <taxon>Thermomonosporaceae</taxon>
        <taxon>Actinocorallia</taxon>
    </lineage>
</organism>
<evidence type="ECO:0000313" key="1">
    <source>
        <dbReference type="EMBL" id="GAA0938797.1"/>
    </source>
</evidence>
<dbReference type="Proteomes" id="UP001500665">
    <property type="component" value="Unassembled WGS sequence"/>
</dbReference>
<proteinExistence type="predicted"/>
<comment type="caution">
    <text evidence="1">The sequence shown here is derived from an EMBL/GenBank/DDBJ whole genome shotgun (WGS) entry which is preliminary data.</text>
</comment>
<protein>
    <submittedName>
        <fullName evidence="1">Sulfotransferase</fullName>
    </submittedName>
</protein>
<reference evidence="2" key="1">
    <citation type="journal article" date="2019" name="Int. J. Syst. Evol. Microbiol.">
        <title>The Global Catalogue of Microorganisms (GCM) 10K type strain sequencing project: providing services to taxonomists for standard genome sequencing and annotation.</title>
        <authorList>
            <consortium name="The Broad Institute Genomics Platform"/>
            <consortium name="The Broad Institute Genome Sequencing Center for Infectious Disease"/>
            <person name="Wu L."/>
            <person name="Ma J."/>
        </authorList>
    </citation>
    <scope>NUCLEOTIDE SEQUENCE [LARGE SCALE GENOMIC DNA]</scope>
    <source>
        <strain evidence="2">JCM 10696</strain>
    </source>
</reference>
<evidence type="ECO:0000313" key="2">
    <source>
        <dbReference type="Proteomes" id="UP001500665"/>
    </source>
</evidence>
<dbReference type="SUPFAM" id="SSF52540">
    <property type="entry name" value="P-loop containing nucleoside triphosphate hydrolases"/>
    <property type="match status" value="1"/>
</dbReference>
<gene>
    <name evidence="1" type="ORF">GCM10009550_06800</name>
</gene>
<dbReference type="PANTHER" id="PTHR36451">
    <property type="entry name" value="PAPS-DEPENDENT SULFOTRANSFERASE STF3"/>
    <property type="match status" value="1"/>
</dbReference>
<name>A0ABP4ARP2_9ACTN</name>
<dbReference type="Pfam" id="PF13469">
    <property type="entry name" value="Sulfotransfer_3"/>
    <property type="match status" value="1"/>
</dbReference>